<reference evidence="3 4" key="1">
    <citation type="submission" date="2024-03" db="EMBL/GenBank/DDBJ databases">
        <title>Aureococcus anophagefferens CCMP1851 and Kratosvirus quantuckense: Draft genome of a second virus-susceptible host strain in the model system.</title>
        <authorList>
            <person name="Chase E."/>
            <person name="Truchon A.R."/>
            <person name="Schepens W."/>
            <person name="Wilhelm S.W."/>
        </authorList>
    </citation>
    <scope>NUCLEOTIDE SEQUENCE [LARGE SCALE GENOMIC DNA]</scope>
    <source>
        <strain evidence="3 4">CCMP1851</strain>
    </source>
</reference>
<evidence type="ECO:0000259" key="2">
    <source>
        <dbReference type="Pfam" id="PF03016"/>
    </source>
</evidence>
<dbReference type="Proteomes" id="UP001363151">
    <property type="component" value="Unassembled WGS sequence"/>
</dbReference>
<dbReference type="EMBL" id="JBBJCI010000038">
    <property type="protein sequence ID" value="KAK7250198.1"/>
    <property type="molecule type" value="Genomic_DNA"/>
</dbReference>
<dbReference type="GO" id="GO:0016740">
    <property type="term" value="F:transferase activity"/>
    <property type="evidence" value="ECO:0007669"/>
    <property type="project" value="UniProtKB-KW"/>
</dbReference>
<dbReference type="PANTHER" id="PTHR11062:SF281">
    <property type="entry name" value="EXOSTOSIN-LIKE 2"/>
    <property type="match status" value="1"/>
</dbReference>
<dbReference type="InterPro" id="IPR004263">
    <property type="entry name" value="Exostosin"/>
</dbReference>
<evidence type="ECO:0000313" key="3">
    <source>
        <dbReference type="EMBL" id="KAK7250198.1"/>
    </source>
</evidence>
<sequence length="510" mass="56595">MWAALALVAVAAAAKEPAKYWDETAHRTVDHSHRDSEHEHYAQQRSRVERAVGVYRFYVYGGGAFDAMTTDLLRGREHKVDDLYVLAEDKVELWTHRALLNDSRRTDDPADADVFFVPAYLTLSTLVSAHNHARRLAAMLEALAQESEIPNFKARGRDFWTSDHLSGAAARARTTPTLNHSCAAQVFGYSSTNPGTAKRVGFPDVQKVLNRAWFGAFEMNPAWVGADRPTPRELATSNATVLDRMVPMPYVVDASKLAGPAAQRDTNVHQHEISVFFAANGRPQATKWSGCNRSTALGLKALPKAAIHVSAGRARRWRLARRLVDGLRRASDRLFGRRLAETHKVLVESKFAHAMRVSDFCLVMCGDTPTSRRIFDSIVADCVPLIVGTRLWGRCEPPCRPGWGWFVSGEKHPHTPFHDTLIDYSRFPRVDEKWFYEDALAATKAAIANVTSAAELEIWKYLDAIRGDVVYGYGRAATSTDFGRATANLLDGVVLRLRHGGAVPPGLRPG</sequence>
<organism evidence="3 4">
    <name type="scientific">Aureococcus anophagefferens</name>
    <name type="common">Harmful bloom alga</name>
    <dbReference type="NCBI Taxonomy" id="44056"/>
    <lineage>
        <taxon>Eukaryota</taxon>
        <taxon>Sar</taxon>
        <taxon>Stramenopiles</taxon>
        <taxon>Ochrophyta</taxon>
        <taxon>Pelagophyceae</taxon>
        <taxon>Pelagomonadales</taxon>
        <taxon>Pelagomonadaceae</taxon>
        <taxon>Aureococcus</taxon>
    </lineage>
</organism>
<comment type="similarity">
    <text evidence="1">Belongs to the glycosyltransferase 47 family.</text>
</comment>
<accession>A0ABR1GAY5</accession>
<dbReference type="Pfam" id="PF03016">
    <property type="entry name" value="Exostosin_GT47"/>
    <property type="match status" value="1"/>
</dbReference>
<keyword evidence="4" id="KW-1185">Reference proteome</keyword>
<proteinExistence type="inferred from homology"/>
<gene>
    <name evidence="3" type="ORF">SO694_00006680</name>
</gene>
<protein>
    <submittedName>
        <fullName evidence="3">Glucuronyl/N-acetylglucosaminyl transferase</fullName>
    </submittedName>
</protein>
<dbReference type="PANTHER" id="PTHR11062">
    <property type="entry name" value="EXOSTOSIN HEPARAN SULFATE GLYCOSYLTRANSFERASE -RELATED"/>
    <property type="match status" value="1"/>
</dbReference>
<dbReference type="InterPro" id="IPR040911">
    <property type="entry name" value="Exostosin_GT47"/>
</dbReference>
<name>A0ABR1GAY5_AURAN</name>
<comment type="caution">
    <text evidence="3">The sequence shown here is derived from an EMBL/GenBank/DDBJ whole genome shotgun (WGS) entry which is preliminary data.</text>
</comment>
<evidence type="ECO:0000313" key="4">
    <source>
        <dbReference type="Proteomes" id="UP001363151"/>
    </source>
</evidence>
<feature type="domain" description="Exostosin GT47" evidence="2">
    <location>
        <begin position="58"/>
        <end position="427"/>
    </location>
</feature>
<keyword evidence="3" id="KW-0808">Transferase</keyword>
<evidence type="ECO:0000256" key="1">
    <source>
        <dbReference type="ARBA" id="ARBA00010271"/>
    </source>
</evidence>